<dbReference type="Pfam" id="PF00561">
    <property type="entry name" value="Abhydrolase_1"/>
    <property type="match status" value="1"/>
</dbReference>
<dbReference type="RefSeq" id="WP_158765706.1">
    <property type="nucleotide sequence ID" value="NZ_CP047045.1"/>
</dbReference>
<dbReference type="KEGG" id="tsv:DSM104635_01627"/>
<feature type="active site" description="Proton donor" evidence="6">
    <location>
        <position position="249"/>
    </location>
</feature>
<evidence type="ECO:0000256" key="6">
    <source>
        <dbReference type="HAMAP-Rule" id="MF_01230"/>
    </source>
</evidence>
<dbReference type="AlphaFoldDB" id="A0A6I6MNA4"/>
<gene>
    <name evidence="6 8" type="primary">dhmA</name>
    <name evidence="8" type="ORF">DSM104635_01627</name>
</gene>
<keyword evidence="9" id="KW-1185">Reference proteome</keyword>
<dbReference type="PRINTS" id="PR00412">
    <property type="entry name" value="EPOXHYDRLASE"/>
</dbReference>
<dbReference type="InterPro" id="IPR050228">
    <property type="entry name" value="Carboxylesterase_BioH"/>
</dbReference>
<dbReference type="InterPro" id="IPR000639">
    <property type="entry name" value="Epox_hydrolase-like"/>
</dbReference>
<comment type="similarity">
    <text evidence="2 6">Belongs to the haloalkane dehalogenase family. Type 1 subfamily.</text>
</comment>
<sequence length="301" mass="33499">MDVLRTPDERFEALPDFPYAPHYTEIADESGAHLRIAAIDEGPRTAAPVLLLHGEPTWSFLYRKIIARLAAAGHRAVAPDLIGFGRSDKPADRADYTYERHVKWMSDWLVATDLRDITLFCQDWGGLIGLRLVAAFPERFARVVAANTFMPEGSGATPAFEAWLAFSQGVPVFPTPMIVNGGTVRELSEADRNAYEAPYPDESYKAGARQFPALVPVKPEMASVKENREAWKVLERFEKPFLTAFADQDPITRGADARLQARIPGCKGQHHTTIVNAGHFLQEDQPEEIAKVIDDFIRATP</sequence>
<dbReference type="EMBL" id="CP047045">
    <property type="protein sequence ID" value="QGZ94796.1"/>
    <property type="molecule type" value="Genomic_DNA"/>
</dbReference>
<dbReference type="NCBIfam" id="NF002043">
    <property type="entry name" value="PRK00870.1"/>
    <property type="match status" value="1"/>
</dbReference>
<feature type="active site" description="Proton acceptor" evidence="6">
    <location>
        <position position="279"/>
    </location>
</feature>
<organism evidence="8 9">
    <name type="scientific">Terricaulis silvestris</name>
    <dbReference type="NCBI Taxonomy" id="2686094"/>
    <lineage>
        <taxon>Bacteria</taxon>
        <taxon>Pseudomonadati</taxon>
        <taxon>Pseudomonadota</taxon>
        <taxon>Alphaproteobacteria</taxon>
        <taxon>Caulobacterales</taxon>
        <taxon>Caulobacteraceae</taxon>
        <taxon>Terricaulis</taxon>
    </lineage>
</organism>
<evidence type="ECO:0000256" key="2">
    <source>
        <dbReference type="ARBA" id="ARBA00008794"/>
    </source>
</evidence>
<evidence type="ECO:0000256" key="5">
    <source>
        <dbReference type="ARBA" id="ARBA00022801"/>
    </source>
</evidence>
<comment type="catalytic activity">
    <reaction evidence="1 6">
        <text>1-haloalkane + H2O = a halide anion + a primary alcohol + H(+)</text>
        <dbReference type="Rhea" id="RHEA:19081"/>
        <dbReference type="ChEBI" id="CHEBI:15377"/>
        <dbReference type="ChEBI" id="CHEBI:15378"/>
        <dbReference type="ChEBI" id="CHEBI:15734"/>
        <dbReference type="ChEBI" id="CHEBI:16042"/>
        <dbReference type="ChEBI" id="CHEBI:18060"/>
        <dbReference type="EC" id="3.8.1.5"/>
    </reaction>
</comment>
<evidence type="ECO:0000259" key="7">
    <source>
        <dbReference type="Pfam" id="PF00561"/>
    </source>
</evidence>
<dbReference type="HAMAP" id="MF_01230">
    <property type="entry name" value="Haloalk_dehal_type1"/>
    <property type="match status" value="1"/>
</dbReference>
<proteinExistence type="inferred from homology"/>
<feature type="active site" description="Nucleophile" evidence="6">
    <location>
        <position position="123"/>
    </location>
</feature>
<dbReference type="InterPro" id="IPR000073">
    <property type="entry name" value="AB_hydrolase_1"/>
</dbReference>
<evidence type="ECO:0000313" key="9">
    <source>
        <dbReference type="Proteomes" id="UP000431269"/>
    </source>
</evidence>
<dbReference type="PRINTS" id="PR00111">
    <property type="entry name" value="ABHYDROLASE"/>
</dbReference>
<evidence type="ECO:0000256" key="1">
    <source>
        <dbReference type="ARBA" id="ARBA00001644"/>
    </source>
</evidence>
<dbReference type="PANTHER" id="PTHR43194:SF2">
    <property type="entry name" value="PEROXISOMAL MEMBRANE PROTEIN LPX1"/>
    <property type="match status" value="1"/>
</dbReference>
<evidence type="ECO:0000313" key="8">
    <source>
        <dbReference type="EMBL" id="QGZ94796.1"/>
    </source>
</evidence>
<accession>A0A6I6MNA4</accession>
<dbReference type="SUPFAM" id="SSF53474">
    <property type="entry name" value="alpha/beta-Hydrolases"/>
    <property type="match status" value="1"/>
</dbReference>
<comment type="subunit">
    <text evidence="3 6">Monomer.</text>
</comment>
<dbReference type="GO" id="GO:0018786">
    <property type="term" value="F:haloalkane dehalogenase activity"/>
    <property type="evidence" value="ECO:0007669"/>
    <property type="project" value="UniProtKB-UniRule"/>
</dbReference>
<feature type="domain" description="AB hydrolase-1" evidence="7">
    <location>
        <begin position="48"/>
        <end position="154"/>
    </location>
</feature>
<dbReference type="PANTHER" id="PTHR43194">
    <property type="entry name" value="HYDROLASE ALPHA/BETA FOLD FAMILY"/>
    <property type="match status" value="1"/>
</dbReference>
<dbReference type="Proteomes" id="UP000431269">
    <property type="component" value="Chromosome"/>
</dbReference>
<protein>
    <recommendedName>
        <fullName evidence="4 6">Haloalkane dehalogenase</fullName>
        <ecNumber evidence="4 6">3.8.1.5</ecNumber>
    </recommendedName>
</protein>
<keyword evidence="5 6" id="KW-0378">Hydrolase</keyword>
<dbReference type="Gene3D" id="3.40.50.1820">
    <property type="entry name" value="alpha/beta hydrolase"/>
    <property type="match status" value="1"/>
</dbReference>
<evidence type="ECO:0000256" key="3">
    <source>
        <dbReference type="ARBA" id="ARBA00011245"/>
    </source>
</evidence>
<comment type="function">
    <text evidence="6">Catalyzes hydrolytic cleavage of carbon-halogen bonds in halogenated aliphatic compounds, leading to the formation of the corresponding primary alcohols, halide ions and protons.</text>
</comment>
<name>A0A6I6MNA4_9CAUL</name>
<dbReference type="InterPro" id="IPR029058">
    <property type="entry name" value="AB_hydrolase_fold"/>
</dbReference>
<evidence type="ECO:0000256" key="4">
    <source>
        <dbReference type="ARBA" id="ARBA00012065"/>
    </source>
</evidence>
<dbReference type="EC" id="3.8.1.5" evidence="4 6"/>
<dbReference type="InterPro" id="IPR023489">
    <property type="entry name" value="Haloalkane_dehalogenase_1"/>
</dbReference>
<reference evidence="9" key="1">
    <citation type="submission" date="2019-12" db="EMBL/GenBank/DDBJ databases">
        <title>Complete genome of Terracaulis silvestris 0127_4.</title>
        <authorList>
            <person name="Vieira S."/>
            <person name="Riedel T."/>
            <person name="Sproer C."/>
            <person name="Pascual J."/>
            <person name="Boedeker C."/>
            <person name="Overmann J."/>
        </authorList>
    </citation>
    <scope>NUCLEOTIDE SEQUENCE [LARGE SCALE GENOMIC DNA]</scope>
    <source>
        <strain evidence="9">0127_4</strain>
    </source>
</reference>